<evidence type="ECO:0000313" key="6">
    <source>
        <dbReference type="EMBL" id="KAJ3659114.1"/>
    </source>
</evidence>
<feature type="compositionally biased region" description="Polar residues" evidence="4">
    <location>
        <begin position="520"/>
        <end position="529"/>
    </location>
</feature>
<feature type="region of interest" description="Disordered" evidence="4">
    <location>
        <begin position="416"/>
        <end position="437"/>
    </location>
</feature>
<name>A0AA38ITG3_9CUCU</name>
<dbReference type="GO" id="GO:0045217">
    <property type="term" value="P:cell-cell junction maintenance"/>
    <property type="evidence" value="ECO:0007669"/>
    <property type="project" value="TreeGrafter"/>
</dbReference>
<reference evidence="6" key="1">
    <citation type="journal article" date="2023" name="G3 (Bethesda)">
        <title>Whole genome assemblies of Zophobas morio and Tenebrio molitor.</title>
        <authorList>
            <person name="Kaur S."/>
            <person name="Stinson S.A."/>
            <person name="diCenzo G.C."/>
        </authorList>
    </citation>
    <scope>NUCLEOTIDE SEQUENCE</scope>
    <source>
        <strain evidence="6">QUZm001</strain>
    </source>
</reference>
<gene>
    <name evidence="6" type="ORF">Zmor_010821</name>
</gene>
<dbReference type="Proteomes" id="UP001168821">
    <property type="component" value="Unassembled WGS sequence"/>
</dbReference>
<proteinExistence type="predicted"/>
<keyword evidence="7" id="KW-1185">Reference proteome</keyword>
<accession>A0AA38ITG3</accession>
<evidence type="ECO:0000256" key="2">
    <source>
        <dbReference type="ARBA" id="ARBA00022737"/>
    </source>
</evidence>
<dbReference type="Gene3D" id="3.10.100.10">
    <property type="entry name" value="Mannose-Binding Protein A, subunit A"/>
    <property type="match status" value="1"/>
</dbReference>
<dbReference type="InterPro" id="IPR053243">
    <property type="entry name" value="SJ_maturation_regulator"/>
</dbReference>
<feature type="transmembrane region" description="Helical" evidence="5">
    <location>
        <begin position="183"/>
        <end position="207"/>
    </location>
</feature>
<evidence type="ECO:0000256" key="4">
    <source>
        <dbReference type="SAM" id="MobiDB-lite"/>
    </source>
</evidence>
<keyword evidence="1" id="KW-0732">Signal</keyword>
<organism evidence="6 7">
    <name type="scientific">Zophobas morio</name>
    <dbReference type="NCBI Taxonomy" id="2755281"/>
    <lineage>
        <taxon>Eukaryota</taxon>
        <taxon>Metazoa</taxon>
        <taxon>Ecdysozoa</taxon>
        <taxon>Arthropoda</taxon>
        <taxon>Hexapoda</taxon>
        <taxon>Insecta</taxon>
        <taxon>Pterygota</taxon>
        <taxon>Neoptera</taxon>
        <taxon>Endopterygota</taxon>
        <taxon>Coleoptera</taxon>
        <taxon>Polyphaga</taxon>
        <taxon>Cucujiformia</taxon>
        <taxon>Tenebrionidae</taxon>
        <taxon>Zophobas</taxon>
    </lineage>
</organism>
<dbReference type="EMBL" id="JALNTZ010000003">
    <property type="protein sequence ID" value="KAJ3659114.1"/>
    <property type="molecule type" value="Genomic_DNA"/>
</dbReference>
<feature type="region of interest" description="Disordered" evidence="4">
    <location>
        <begin position="498"/>
        <end position="529"/>
    </location>
</feature>
<dbReference type="SUPFAM" id="SSF56436">
    <property type="entry name" value="C-type lectin-like"/>
    <property type="match status" value="1"/>
</dbReference>
<sequence>MLHGACRFEFNSTLQLWNTKIDAVYNYWGLNNTLGVRGRIKDQSDDQKLLEVNYTPFLLNNQSILQKGKCPPGWDLVGGTCYTYIGAPMTFHEAKSFCQADNASIPYLLGNLNYVELYEFLRSQQQWYLYSDRVWVQHIDRINECTIFAYQKVETDDCEQRNPFICEIDPKVSISILPLTDDLVTIVAFSSVALALLLIGIVGICWWSKSKYRHAQRLERRNSIRQSLHSLRSVGLAPGTFADANYRRKAAQLSTRSTDTLTKKMITTNGSIDSMEKSTYTSSIDDNQSPTIEYHKSPNRFENQYAKPNGYDLGFKNEGFRDNSTFATNSNYQSRAESIQDNANEETPIIQDNGGNSVSYPPSEYYTTDTLPLSTTSGKSDSTLDLKKGIDDINKNRNYDPIYSRERPNANLLNELKNKFPHRPPPPPDPVSTDVQSPTYSEKLEGLQYSPTPDYNTVGLAAPDVERPSSADVLETDFDVPHPRPKMRAKSEVFLETNFDYTPPGGSPQFNHPITEYSRSKSQPLETAM</sequence>
<evidence type="ECO:0000256" key="5">
    <source>
        <dbReference type="SAM" id="Phobius"/>
    </source>
</evidence>
<protein>
    <recommendedName>
        <fullName evidence="8">C-type lectin domain-containing protein</fullName>
    </recommendedName>
</protein>
<dbReference type="PANTHER" id="PTHR47653">
    <property type="entry name" value="PROTEIN BARK BEETLE"/>
    <property type="match status" value="1"/>
</dbReference>
<comment type="caution">
    <text evidence="6">The sequence shown here is derived from an EMBL/GenBank/DDBJ whole genome shotgun (WGS) entry which is preliminary data.</text>
</comment>
<keyword evidence="2" id="KW-0677">Repeat</keyword>
<dbReference type="AlphaFoldDB" id="A0AA38ITG3"/>
<keyword evidence="3" id="KW-0325">Glycoprotein</keyword>
<evidence type="ECO:0000256" key="1">
    <source>
        <dbReference type="ARBA" id="ARBA00022729"/>
    </source>
</evidence>
<dbReference type="GO" id="GO:0016020">
    <property type="term" value="C:membrane"/>
    <property type="evidence" value="ECO:0007669"/>
    <property type="project" value="TreeGrafter"/>
</dbReference>
<dbReference type="PANTHER" id="PTHR47653:SF1">
    <property type="entry name" value="DELETED IN MALIGNANT BRAIN TUMORS 1 PROTEIN"/>
    <property type="match status" value="1"/>
</dbReference>
<dbReference type="InterPro" id="IPR016186">
    <property type="entry name" value="C-type_lectin-like/link_sf"/>
</dbReference>
<evidence type="ECO:0008006" key="8">
    <source>
        <dbReference type="Google" id="ProtNLM"/>
    </source>
</evidence>
<keyword evidence="5" id="KW-0812">Transmembrane</keyword>
<dbReference type="InterPro" id="IPR016187">
    <property type="entry name" value="CTDL_fold"/>
</dbReference>
<keyword evidence="5" id="KW-0472">Membrane</keyword>
<keyword evidence="5" id="KW-1133">Transmembrane helix</keyword>
<evidence type="ECO:0000256" key="3">
    <source>
        <dbReference type="ARBA" id="ARBA00023180"/>
    </source>
</evidence>
<evidence type="ECO:0000313" key="7">
    <source>
        <dbReference type="Proteomes" id="UP001168821"/>
    </source>
</evidence>